<dbReference type="InterPro" id="IPR012340">
    <property type="entry name" value="NA-bd_OB-fold"/>
</dbReference>
<feature type="region of interest" description="Disordered" evidence="7">
    <location>
        <begin position="114"/>
        <end position="138"/>
    </location>
</feature>
<organism evidence="9 10">
    <name type="scientific">Pseudocohnilembus persalinus</name>
    <name type="common">Ciliate</name>
    <dbReference type="NCBI Taxonomy" id="266149"/>
    <lineage>
        <taxon>Eukaryota</taxon>
        <taxon>Sar</taxon>
        <taxon>Alveolata</taxon>
        <taxon>Ciliophora</taxon>
        <taxon>Intramacronucleata</taxon>
        <taxon>Oligohymenophorea</taxon>
        <taxon>Scuticociliatia</taxon>
        <taxon>Philasterida</taxon>
        <taxon>Pseudocohnilembidae</taxon>
        <taxon>Pseudocohnilembus</taxon>
    </lineage>
</organism>
<dbReference type="PRINTS" id="PR01663">
    <property type="entry name" value="MCMPROTEIN7"/>
</dbReference>
<dbReference type="EC" id="3.6.4.12" evidence="6"/>
<dbReference type="InterPro" id="IPR027417">
    <property type="entry name" value="P-loop_NTPase"/>
</dbReference>
<keyword evidence="6" id="KW-0235">DNA replication</keyword>
<dbReference type="GO" id="GO:0003697">
    <property type="term" value="F:single-stranded DNA binding"/>
    <property type="evidence" value="ECO:0007669"/>
    <property type="project" value="TreeGrafter"/>
</dbReference>
<proteinExistence type="inferred from homology"/>
<dbReference type="FunFam" id="3.40.50.300:FF:000501">
    <property type="entry name" value="DNA replication licensing factor MCM7"/>
    <property type="match status" value="1"/>
</dbReference>
<dbReference type="EMBL" id="LDAU01000254">
    <property type="protein sequence ID" value="KRW98341.1"/>
    <property type="molecule type" value="Genomic_DNA"/>
</dbReference>
<dbReference type="Pfam" id="PF00493">
    <property type="entry name" value="MCM"/>
    <property type="match status" value="1"/>
</dbReference>
<comment type="catalytic activity">
    <reaction evidence="6">
        <text>ATP + H2O = ADP + phosphate + H(+)</text>
        <dbReference type="Rhea" id="RHEA:13065"/>
        <dbReference type="ChEBI" id="CHEBI:15377"/>
        <dbReference type="ChEBI" id="CHEBI:15378"/>
        <dbReference type="ChEBI" id="CHEBI:30616"/>
        <dbReference type="ChEBI" id="CHEBI:43474"/>
        <dbReference type="ChEBI" id="CHEBI:456216"/>
        <dbReference type="EC" id="3.6.4.12"/>
    </reaction>
</comment>
<keyword evidence="6" id="KW-0347">Helicase</keyword>
<dbReference type="InterPro" id="IPR033762">
    <property type="entry name" value="MCM_OB"/>
</dbReference>
<keyword evidence="3 5" id="KW-0238">DNA-binding</keyword>
<dbReference type="Pfam" id="PF17855">
    <property type="entry name" value="MCM_lid"/>
    <property type="match status" value="1"/>
</dbReference>
<dbReference type="GO" id="GO:0006271">
    <property type="term" value="P:DNA strand elongation involved in DNA replication"/>
    <property type="evidence" value="ECO:0007669"/>
    <property type="project" value="TreeGrafter"/>
</dbReference>
<dbReference type="GO" id="GO:0005524">
    <property type="term" value="F:ATP binding"/>
    <property type="evidence" value="ECO:0007669"/>
    <property type="project" value="UniProtKB-KW"/>
</dbReference>
<evidence type="ECO:0000256" key="7">
    <source>
        <dbReference type="SAM" id="MobiDB-lite"/>
    </source>
</evidence>
<name>A0A0V0Q838_PSEPJ</name>
<dbReference type="InterPro" id="IPR018525">
    <property type="entry name" value="MCM_CS"/>
</dbReference>
<evidence type="ECO:0000313" key="9">
    <source>
        <dbReference type="EMBL" id="KRW98341.1"/>
    </source>
</evidence>
<comment type="subcellular location">
    <subcellularLocation>
        <location evidence="6">Nucleus</location>
    </subcellularLocation>
</comment>
<evidence type="ECO:0000259" key="8">
    <source>
        <dbReference type="PROSITE" id="PS50051"/>
    </source>
</evidence>
<feature type="domain" description="MCM C-terminal AAA(+) ATPase" evidence="8">
    <location>
        <begin position="375"/>
        <end position="581"/>
    </location>
</feature>
<evidence type="ECO:0000256" key="4">
    <source>
        <dbReference type="ARBA" id="ARBA00023306"/>
    </source>
</evidence>
<evidence type="ECO:0000256" key="6">
    <source>
        <dbReference type="RuleBase" id="RU365012"/>
    </source>
</evidence>
<dbReference type="Proteomes" id="UP000054937">
    <property type="component" value="Unassembled WGS sequence"/>
</dbReference>
<dbReference type="InterPro" id="IPR031327">
    <property type="entry name" value="MCM"/>
</dbReference>
<dbReference type="FunCoup" id="A0A0V0Q838">
    <property type="interactions" value="453"/>
</dbReference>
<sequence>MEKQQFKQESKYYIPSYKEEKGLISDFLLNYVWPNPQDLPQEIKEELQESGLSKYCFQVKKQLESRKRQKRVDILIEDLENHFTNPADQKLLQGIKSNTLIYKELFEETIQSSIVDNNNWAPPERGDDEQEESDEDDDMQQDLLMNQRVQRLDQANPQNPQNQIHPKMKKRIEVYFINGPQTKGSKPVSLRSLKSHTIGSLVTTEAIVVRISEVKPQIVVAAYVCQTCGFEIFQGVSGVVFTPLNECPSQRCTTNKTKGKLQLINSNSLFQSYQEITVQETSNQVPQGSIPRSFLVIARGDNVRKCTAGDLIKIQGVYSPILENTFRGSQRLMMNTYIEAFSIEQQKKKYSQVELTEEVATQITTEFQNLDFSQFYDNMSASLAPQLYGLEDVKKAILLMLVGGERLDREDGLHIRGDVNIALIGDPGIAKSQLLKKISAMAPRSVYTTGKGSSGVGLTASVVKDPQSGEISLEAGALVLADKGVCCIDEFDKMDDYDRTAIHEVMEQQTVSIAKAGITTTLNARASILAAANPLYSRYNPKITPYENINMPAALLSRFDLVFILLDKARPEDDLQLAQHIGKLHKDRKSPFENLSKKIYNENFIKNYIGIAQQFTPTISPDVHKLISSIYVEKRQKQAESGSGDYYCTPRTLLSLIRLATAHAKLRQSNLVEEQDVEEAVRLFDIAQASVRTDDDEDEETGVKRRQEQPKERIFQEIKRVCNLKLDKTMTMDNLRKKVMNMGLREQDLKECLRTYGDDLNLLHVTNTSVSLI</sequence>
<evidence type="ECO:0000256" key="2">
    <source>
        <dbReference type="ARBA" id="ARBA00022840"/>
    </source>
</evidence>
<keyword evidence="1 5" id="KW-0547">Nucleotide-binding</keyword>
<dbReference type="SMART" id="SM00382">
    <property type="entry name" value="AAA"/>
    <property type="match status" value="1"/>
</dbReference>
<dbReference type="InterPro" id="IPR003593">
    <property type="entry name" value="AAA+_ATPase"/>
</dbReference>
<dbReference type="Gene3D" id="2.40.50.140">
    <property type="entry name" value="Nucleic acid-binding proteins"/>
    <property type="match status" value="1"/>
</dbReference>
<dbReference type="Gene3D" id="2.20.28.10">
    <property type="match status" value="1"/>
</dbReference>
<dbReference type="PANTHER" id="PTHR11630">
    <property type="entry name" value="DNA REPLICATION LICENSING FACTOR MCM FAMILY MEMBER"/>
    <property type="match status" value="1"/>
</dbReference>
<dbReference type="InterPro" id="IPR041562">
    <property type="entry name" value="MCM_lid"/>
</dbReference>
<dbReference type="OrthoDB" id="271325at2759"/>
<protein>
    <recommendedName>
        <fullName evidence="6">DNA replication licensing factor MCM7</fullName>
        <ecNumber evidence="6">3.6.4.12</ecNumber>
    </recommendedName>
</protein>
<dbReference type="SMART" id="SM00350">
    <property type="entry name" value="MCM"/>
    <property type="match status" value="1"/>
</dbReference>
<dbReference type="PANTHER" id="PTHR11630:SF26">
    <property type="entry name" value="DNA REPLICATION LICENSING FACTOR MCM7"/>
    <property type="match status" value="1"/>
</dbReference>
<feature type="compositionally biased region" description="Acidic residues" evidence="7">
    <location>
        <begin position="126"/>
        <end position="138"/>
    </location>
</feature>
<comment type="caution">
    <text evidence="9">The sequence shown here is derived from an EMBL/GenBank/DDBJ whole genome shotgun (WGS) entry which is preliminary data.</text>
</comment>
<dbReference type="PRINTS" id="PR01657">
    <property type="entry name" value="MCMFAMILY"/>
</dbReference>
<keyword evidence="2 5" id="KW-0067">ATP-binding</keyword>
<dbReference type="GO" id="GO:0000727">
    <property type="term" value="P:double-strand break repair via break-induced replication"/>
    <property type="evidence" value="ECO:0007669"/>
    <property type="project" value="TreeGrafter"/>
</dbReference>
<keyword evidence="10" id="KW-1185">Reference proteome</keyword>
<evidence type="ECO:0000313" key="10">
    <source>
        <dbReference type="Proteomes" id="UP000054937"/>
    </source>
</evidence>
<dbReference type="SUPFAM" id="SSF50249">
    <property type="entry name" value="Nucleic acid-binding proteins"/>
    <property type="match status" value="1"/>
</dbReference>
<gene>
    <name evidence="6" type="primary">MCM7</name>
    <name evidence="9" type="ORF">PPERSA_02118</name>
</gene>
<dbReference type="GO" id="GO:0005634">
    <property type="term" value="C:nucleus"/>
    <property type="evidence" value="ECO:0007669"/>
    <property type="project" value="UniProtKB-SubCell"/>
</dbReference>
<keyword evidence="4 6" id="KW-0131">Cell cycle</keyword>
<dbReference type="Pfam" id="PF17207">
    <property type="entry name" value="MCM_OB"/>
    <property type="match status" value="1"/>
</dbReference>
<comment type="function">
    <text evidence="6">Acts as component of the MCM2-7 complex (MCM complex) which is the replicative helicase essential for 'once per cell cycle' DNA replication initiation and elongation in eukaryotic cells. The active ATPase sites in the MCM2-7 ring are formed through the interaction surfaces of two neighboring subunits such that a critical structure of a conserved arginine finger motif is provided in trans relative to the ATP-binding site of the Walker A box of the adjacent subunit. The six ATPase active sites, however, are likely to contribute differentially to the complex helicase activity.</text>
</comment>
<dbReference type="SUPFAM" id="SSF52540">
    <property type="entry name" value="P-loop containing nucleoside triphosphate hydrolases"/>
    <property type="match status" value="1"/>
</dbReference>
<dbReference type="InParanoid" id="A0A0V0Q838"/>
<dbReference type="PROSITE" id="PS50051">
    <property type="entry name" value="MCM_2"/>
    <property type="match status" value="1"/>
</dbReference>
<dbReference type="PROSITE" id="PS00847">
    <property type="entry name" value="MCM_1"/>
    <property type="match status" value="1"/>
</dbReference>
<dbReference type="GO" id="GO:0016887">
    <property type="term" value="F:ATP hydrolysis activity"/>
    <property type="evidence" value="ECO:0007669"/>
    <property type="project" value="RHEA"/>
</dbReference>
<keyword evidence="6 9" id="KW-0378">Hydrolase</keyword>
<dbReference type="GO" id="GO:0006270">
    <property type="term" value="P:DNA replication initiation"/>
    <property type="evidence" value="ECO:0007669"/>
    <property type="project" value="InterPro"/>
</dbReference>
<dbReference type="InterPro" id="IPR008050">
    <property type="entry name" value="MCM7"/>
</dbReference>
<evidence type="ECO:0000256" key="1">
    <source>
        <dbReference type="ARBA" id="ARBA00022741"/>
    </source>
</evidence>
<dbReference type="GO" id="GO:0042555">
    <property type="term" value="C:MCM complex"/>
    <property type="evidence" value="ECO:0007669"/>
    <property type="project" value="InterPro"/>
</dbReference>
<dbReference type="Gene3D" id="3.40.50.300">
    <property type="entry name" value="P-loop containing nucleotide triphosphate hydrolases"/>
    <property type="match status" value="1"/>
</dbReference>
<accession>A0A0V0Q838</accession>
<evidence type="ECO:0000256" key="5">
    <source>
        <dbReference type="RuleBase" id="RU004070"/>
    </source>
</evidence>
<evidence type="ECO:0000256" key="3">
    <source>
        <dbReference type="ARBA" id="ARBA00023125"/>
    </source>
</evidence>
<dbReference type="GO" id="GO:0017116">
    <property type="term" value="F:single-stranded DNA helicase activity"/>
    <property type="evidence" value="ECO:0007669"/>
    <property type="project" value="TreeGrafter"/>
</dbReference>
<dbReference type="AlphaFoldDB" id="A0A0V0Q838"/>
<keyword evidence="6" id="KW-0539">Nucleus</keyword>
<reference evidence="9 10" key="1">
    <citation type="journal article" date="2015" name="Sci. Rep.">
        <title>Genome of the facultative scuticociliatosis pathogen Pseudocohnilembus persalinus provides insight into its virulence through horizontal gene transfer.</title>
        <authorList>
            <person name="Xiong J."/>
            <person name="Wang G."/>
            <person name="Cheng J."/>
            <person name="Tian M."/>
            <person name="Pan X."/>
            <person name="Warren A."/>
            <person name="Jiang C."/>
            <person name="Yuan D."/>
            <person name="Miao W."/>
        </authorList>
    </citation>
    <scope>NUCLEOTIDE SEQUENCE [LARGE SCALE GENOMIC DNA]</scope>
    <source>
        <strain evidence="9">36N120E</strain>
    </source>
</reference>
<dbReference type="InterPro" id="IPR001208">
    <property type="entry name" value="MCM_dom"/>
</dbReference>
<comment type="similarity">
    <text evidence="5">Belongs to the MCM family.</text>
</comment>
<dbReference type="OMA" id="AQHVTYV"/>